<feature type="region of interest" description="Disordered" evidence="1">
    <location>
        <begin position="1"/>
        <end position="73"/>
    </location>
</feature>
<evidence type="ECO:0000256" key="1">
    <source>
        <dbReference type="SAM" id="MobiDB-lite"/>
    </source>
</evidence>
<feature type="compositionally biased region" description="Basic and acidic residues" evidence="1">
    <location>
        <begin position="102"/>
        <end position="118"/>
    </location>
</feature>
<dbReference type="Proteomes" id="UP001075354">
    <property type="component" value="Chromosome 14"/>
</dbReference>
<dbReference type="EMBL" id="JAPTSV010000014">
    <property type="protein sequence ID" value="KAJ1520358.1"/>
    <property type="molecule type" value="Genomic_DNA"/>
</dbReference>
<sequence>MMSPPERSLSAEQRERKKKNRDKREAGDDPQSEPPSFEKANSSRGGRSSVDSTPFLKKSGLSKESSFETPSKAAPDFEAVAEIIGAQNLDTSDIKAIIQSHDVSDLEQCPRKDIKNSSDSEPEAPAPRTCTPKKRYT</sequence>
<evidence type="ECO:0000313" key="3">
    <source>
        <dbReference type="Proteomes" id="UP001075354"/>
    </source>
</evidence>
<comment type="caution">
    <text evidence="2">The sequence shown here is derived from an EMBL/GenBank/DDBJ whole genome shotgun (WGS) entry which is preliminary data.</text>
</comment>
<reference evidence="2" key="1">
    <citation type="submission" date="2022-12" db="EMBL/GenBank/DDBJ databases">
        <title>Chromosome-level genome assembly of the bean flower thrips Megalurothrips usitatus.</title>
        <authorList>
            <person name="Ma L."/>
            <person name="Liu Q."/>
            <person name="Li H."/>
            <person name="Cai W."/>
        </authorList>
    </citation>
    <scope>NUCLEOTIDE SEQUENCE</scope>
    <source>
        <strain evidence="2">Cailab_2022a</strain>
    </source>
</reference>
<organism evidence="2 3">
    <name type="scientific">Megalurothrips usitatus</name>
    <name type="common">bean blossom thrips</name>
    <dbReference type="NCBI Taxonomy" id="439358"/>
    <lineage>
        <taxon>Eukaryota</taxon>
        <taxon>Metazoa</taxon>
        <taxon>Ecdysozoa</taxon>
        <taxon>Arthropoda</taxon>
        <taxon>Hexapoda</taxon>
        <taxon>Insecta</taxon>
        <taxon>Pterygota</taxon>
        <taxon>Neoptera</taxon>
        <taxon>Paraneoptera</taxon>
        <taxon>Thysanoptera</taxon>
        <taxon>Terebrantia</taxon>
        <taxon>Thripoidea</taxon>
        <taxon>Thripidae</taxon>
        <taxon>Megalurothrips</taxon>
    </lineage>
</organism>
<feature type="compositionally biased region" description="Polar residues" evidence="1">
    <location>
        <begin position="39"/>
        <end position="52"/>
    </location>
</feature>
<dbReference type="AlphaFoldDB" id="A0AAV7X7G7"/>
<name>A0AAV7X7G7_9NEOP</name>
<gene>
    <name evidence="2" type="ORF">ONE63_003493</name>
</gene>
<protein>
    <submittedName>
        <fullName evidence="2">Uncharacterized protein</fullName>
    </submittedName>
</protein>
<proteinExistence type="predicted"/>
<feature type="region of interest" description="Disordered" evidence="1">
    <location>
        <begin position="100"/>
        <end position="137"/>
    </location>
</feature>
<accession>A0AAV7X7G7</accession>
<keyword evidence="3" id="KW-1185">Reference proteome</keyword>
<evidence type="ECO:0000313" key="2">
    <source>
        <dbReference type="EMBL" id="KAJ1520358.1"/>
    </source>
</evidence>